<feature type="coiled-coil region" evidence="1">
    <location>
        <begin position="138"/>
        <end position="165"/>
    </location>
</feature>
<evidence type="ECO:0000313" key="4">
    <source>
        <dbReference type="Proteomes" id="UP001372338"/>
    </source>
</evidence>
<dbReference type="SUPFAM" id="SSF57756">
    <property type="entry name" value="Retrovirus zinc finger-like domains"/>
    <property type="match status" value="1"/>
</dbReference>
<organism evidence="3 4">
    <name type="scientific">Crotalaria pallida</name>
    <name type="common">Smooth rattlebox</name>
    <name type="synonym">Crotalaria striata</name>
    <dbReference type="NCBI Taxonomy" id="3830"/>
    <lineage>
        <taxon>Eukaryota</taxon>
        <taxon>Viridiplantae</taxon>
        <taxon>Streptophyta</taxon>
        <taxon>Embryophyta</taxon>
        <taxon>Tracheophyta</taxon>
        <taxon>Spermatophyta</taxon>
        <taxon>Magnoliopsida</taxon>
        <taxon>eudicotyledons</taxon>
        <taxon>Gunneridae</taxon>
        <taxon>Pentapetalae</taxon>
        <taxon>rosids</taxon>
        <taxon>fabids</taxon>
        <taxon>Fabales</taxon>
        <taxon>Fabaceae</taxon>
        <taxon>Papilionoideae</taxon>
        <taxon>50 kb inversion clade</taxon>
        <taxon>genistoids sensu lato</taxon>
        <taxon>core genistoids</taxon>
        <taxon>Crotalarieae</taxon>
        <taxon>Crotalaria</taxon>
    </lineage>
</organism>
<sequence>MGQSEYSSTIPVELVDGSGSNSKSSPFSMCKDDSKSYVAPTLSSSISSIAFGNMLHSLSVFEGGGARFKSMSIEGGGISVNMTDVLEDSIMVNHEPSPLEPYEGMEFKSIEDAKNYYLSVMVQSLDVSERASRSEKHHDVAVEGLQKLIEELDRLEVEESNEEYVNSTNQVIPEVSNNVITLRDPPIVATKGCPRTLRMKGSLELHNKGSSTCSNCKQKGHKKPKCPSFKKTKV</sequence>
<reference evidence="3 4" key="1">
    <citation type="submission" date="2024-01" db="EMBL/GenBank/DDBJ databases">
        <title>The genomes of 5 underutilized Papilionoideae crops provide insights into root nodulation and disease resistanc.</title>
        <authorList>
            <person name="Yuan L."/>
        </authorList>
    </citation>
    <scope>NUCLEOTIDE SEQUENCE [LARGE SCALE GENOMIC DNA]</scope>
    <source>
        <strain evidence="3">ZHUSHIDOU_FW_LH</strain>
        <tissue evidence="3">Leaf</tissue>
    </source>
</reference>
<comment type="caution">
    <text evidence="3">The sequence shown here is derived from an EMBL/GenBank/DDBJ whole genome shotgun (WGS) entry which is preliminary data.</text>
</comment>
<evidence type="ECO:0000313" key="3">
    <source>
        <dbReference type="EMBL" id="KAK7287242.1"/>
    </source>
</evidence>
<dbReference type="GO" id="GO:0003676">
    <property type="term" value="F:nucleic acid binding"/>
    <property type="evidence" value="ECO:0007669"/>
    <property type="project" value="InterPro"/>
</dbReference>
<keyword evidence="4" id="KW-1185">Reference proteome</keyword>
<dbReference type="GO" id="GO:0008270">
    <property type="term" value="F:zinc ion binding"/>
    <property type="evidence" value="ECO:0007669"/>
    <property type="project" value="InterPro"/>
</dbReference>
<feature type="compositionally biased region" description="Low complexity" evidence="2">
    <location>
        <begin position="18"/>
        <end position="28"/>
    </location>
</feature>
<feature type="compositionally biased region" description="Basic residues" evidence="2">
    <location>
        <begin position="218"/>
        <end position="234"/>
    </location>
</feature>
<evidence type="ECO:0008006" key="5">
    <source>
        <dbReference type="Google" id="ProtNLM"/>
    </source>
</evidence>
<keyword evidence="1" id="KW-0175">Coiled coil</keyword>
<dbReference type="AlphaFoldDB" id="A0AAN9IVU0"/>
<gene>
    <name evidence="3" type="ORF">RIF29_00404</name>
</gene>
<dbReference type="Proteomes" id="UP001372338">
    <property type="component" value="Unassembled WGS sequence"/>
</dbReference>
<proteinExistence type="predicted"/>
<evidence type="ECO:0000256" key="2">
    <source>
        <dbReference type="SAM" id="MobiDB-lite"/>
    </source>
</evidence>
<dbReference type="EMBL" id="JAYWIO010000001">
    <property type="protein sequence ID" value="KAK7287242.1"/>
    <property type="molecule type" value="Genomic_DNA"/>
</dbReference>
<protein>
    <recommendedName>
        <fullName evidence="5">CCHC-type domain-containing protein</fullName>
    </recommendedName>
</protein>
<dbReference type="InterPro" id="IPR036875">
    <property type="entry name" value="Znf_CCHC_sf"/>
</dbReference>
<feature type="region of interest" description="Disordered" evidence="2">
    <location>
        <begin position="1"/>
        <end position="30"/>
    </location>
</feature>
<evidence type="ECO:0000256" key="1">
    <source>
        <dbReference type="SAM" id="Coils"/>
    </source>
</evidence>
<feature type="region of interest" description="Disordered" evidence="2">
    <location>
        <begin position="210"/>
        <end position="234"/>
    </location>
</feature>
<feature type="compositionally biased region" description="Polar residues" evidence="2">
    <location>
        <begin position="1"/>
        <end position="10"/>
    </location>
</feature>
<accession>A0AAN9IVU0</accession>
<name>A0AAN9IVU0_CROPI</name>